<feature type="region of interest" description="Disordered" evidence="3">
    <location>
        <begin position="248"/>
        <end position="271"/>
    </location>
</feature>
<dbReference type="GO" id="GO:0005730">
    <property type="term" value="C:nucleolus"/>
    <property type="evidence" value="ECO:0007669"/>
    <property type="project" value="UniProtKB-SubCell"/>
</dbReference>
<comment type="subcellular location">
    <subcellularLocation>
        <location evidence="1">Nucleus</location>
        <location evidence="1">Nucleolus</location>
    </subcellularLocation>
</comment>
<evidence type="ECO:0000313" key="5">
    <source>
        <dbReference type="EMBL" id="KXS12605.1"/>
    </source>
</evidence>
<organism evidence="5 6">
    <name type="scientific">Gonapodya prolifera (strain JEL478)</name>
    <name type="common">Monoblepharis prolifera</name>
    <dbReference type="NCBI Taxonomy" id="1344416"/>
    <lineage>
        <taxon>Eukaryota</taxon>
        <taxon>Fungi</taxon>
        <taxon>Fungi incertae sedis</taxon>
        <taxon>Chytridiomycota</taxon>
        <taxon>Chytridiomycota incertae sedis</taxon>
        <taxon>Monoblepharidomycetes</taxon>
        <taxon>Monoblepharidales</taxon>
        <taxon>Gonapodyaceae</taxon>
        <taxon>Gonapodya</taxon>
    </lineage>
</organism>
<dbReference type="AlphaFoldDB" id="A0A139A832"/>
<protein>
    <submittedName>
        <fullName evidence="5">Fcf2-domain-containing protein</fullName>
    </submittedName>
</protein>
<feature type="compositionally biased region" description="Basic residues" evidence="3">
    <location>
        <begin position="256"/>
        <end position="271"/>
    </location>
</feature>
<feature type="compositionally biased region" description="Acidic residues" evidence="3">
    <location>
        <begin position="20"/>
        <end position="37"/>
    </location>
</feature>
<dbReference type="EMBL" id="KQ965786">
    <property type="protein sequence ID" value="KXS12605.1"/>
    <property type="molecule type" value="Genomic_DNA"/>
</dbReference>
<evidence type="ECO:0000256" key="3">
    <source>
        <dbReference type="SAM" id="MobiDB-lite"/>
    </source>
</evidence>
<keyword evidence="2" id="KW-0539">Nucleus</keyword>
<dbReference type="GO" id="GO:0003723">
    <property type="term" value="F:RNA binding"/>
    <property type="evidence" value="ECO:0007669"/>
    <property type="project" value="TreeGrafter"/>
</dbReference>
<evidence type="ECO:0000256" key="1">
    <source>
        <dbReference type="ARBA" id="ARBA00004604"/>
    </source>
</evidence>
<proteinExistence type="predicted"/>
<feature type="compositionally biased region" description="Basic and acidic residues" evidence="3">
    <location>
        <begin position="51"/>
        <end position="62"/>
    </location>
</feature>
<accession>A0A139A832</accession>
<dbReference type="Proteomes" id="UP000070544">
    <property type="component" value="Unassembled WGS sequence"/>
</dbReference>
<evidence type="ECO:0000313" key="6">
    <source>
        <dbReference type="Proteomes" id="UP000070544"/>
    </source>
</evidence>
<name>A0A139A832_GONPJ</name>
<dbReference type="STRING" id="1344416.A0A139A832"/>
<dbReference type="InterPro" id="IPR039883">
    <property type="entry name" value="Fcf2/DNTTIP2"/>
</dbReference>
<feature type="domain" description="Fcf2 pre-rRNA processing C-terminal" evidence="4">
    <location>
        <begin position="147"/>
        <end position="241"/>
    </location>
</feature>
<dbReference type="PANTHER" id="PTHR21686:SF12">
    <property type="entry name" value="DEOXYNUCLEOTIDYLTRANSFERASE TERMINAL-INTERACTING PROTEIN 2"/>
    <property type="match status" value="1"/>
</dbReference>
<gene>
    <name evidence="5" type="ORF">M427DRAFT_157187</name>
</gene>
<feature type="region of interest" description="Disordered" evidence="3">
    <location>
        <begin position="1"/>
        <end position="86"/>
    </location>
</feature>
<evidence type="ECO:0000256" key="2">
    <source>
        <dbReference type="ARBA" id="ARBA00023242"/>
    </source>
</evidence>
<reference evidence="5 6" key="1">
    <citation type="journal article" date="2015" name="Genome Biol. Evol.">
        <title>Phylogenomic analyses indicate that early fungi evolved digesting cell walls of algal ancestors of land plants.</title>
        <authorList>
            <person name="Chang Y."/>
            <person name="Wang S."/>
            <person name="Sekimoto S."/>
            <person name="Aerts A.L."/>
            <person name="Choi C."/>
            <person name="Clum A."/>
            <person name="LaButti K.M."/>
            <person name="Lindquist E.A."/>
            <person name="Yee Ngan C."/>
            <person name="Ohm R.A."/>
            <person name="Salamov A.A."/>
            <person name="Grigoriev I.V."/>
            <person name="Spatafora J.W."/>
            <person name="Berbee M.L."/>
        </authorList>
    </citation>
    <scope>NUCLEOTIDE SEQUENCE [LARGE SCALE GENOMIC DNA]</scope>
    <source>
        <strain evidence="5 6">JEL478</strain>
    </source>
</reference>
<dbReference type="OrthoDB" id="427886at2759"/>
<dbReference type="PANTHER" id="PTHR21686">
    <property type="entry name" value="DEOXYNUCLEOTIDYLTRANSFERASE TERMINAL-INTERACTING PROTEIN 2"/>
    <property type="match status" value="1"/>
</dbReference>
<dbReference type="Pfam" id="PF08698">
    <property type="entry name" value="Fcf2"/>
    <property type="match status" value="1"/>
</dbReference>
<dbReference type="InterPro" id="IPR014810">
    <property type="entry name" value="Fcf2_C"/>
</dbReference>
<dbReference type="GO" id="GO:0006396">
    <property type="term" value="P:RNA processing"/>
    <property type="evidence" value="ECO:0007669"/>
    <property type="project" value="TreeGrafter"/>
</dbReference>
<evidence type="ECO:0000259" key="4">
    <source>
        <dbReference type="Pfam" id="PF08698"/>
    </source>
</evidence>
<sequence>MLRIFDAGSDISAASATYRDEDEEHSSQDEEDSEDLNELIAIATRQLKRKRAEDDDGRDHGESSGTGQDVRSSKKKPTVRVSSRLDAGVSHLALPLQPTSASASISQTTGAVMLGSKTALELDAVVRDKDSRKLVTGDDKKTDDSVTTTGSKWFDMKTPALTPELKRDLQLLKLRGVLDPKQFFKKEDKKGKDLPKHFQVATIVDSPHEFFSARLSARERKQTLVEEVMADVDRRKWYKKRYNEVQTKATSGGKQWFKRKTEKRKPSSQRT</sequence>
<keyword evidence="6" id="KW-1185">Reference proteome</keyword>